<dbReference type="GO" id="GO:0003777">
    <property type="term" value="F:microtubule motor activity"/>
    <property type="evidence" value="ECO:0007669"/>
    <property type="project" value="InterPro"/>
</dbReference>
<evidence type="ECO:0000313" key="10">
    <source>
        <dbReference type="EMBL" id="TRX89157.1"/>
    </source>
</evidence>
<dbReference type="InterPro" id="IPR036961">
    <property type="entry name" value="Kinesin_motor_dom_sf"/>
</dbReference>
<dbReference type="FunFam" id="3.40.850.10:FF:000125">
    <property type="entry name" value="Kinesin class 4 (Chromokinesin group)"/>
    <property type="match status" value="1"/>
</dbReference>
<feature type="region of interest" description="Disordered" evidence="8">
    <location>
        <begin position="1689"/>
        <end position="1713"/>
    </location>
</feature>
<feature type="coiled-coil region" evidence="7">
    <location>
        <begin position="1075"/>
        <end position="1357"/>
    </location>
</feature>
<evidence type="ECO:0000259" key="9">
    <source>
        <dbReference type="PROSITE" id="PS50067"/>
    </source>
</evidence>
<feature type="compositionally biased region" description="Low complexity" evidence="8">
    <location>
        <begin position="911"/>
        <end position="925"/>
    </location>
</feature>
<keyword evidence="11" id="KW-1185">Reference proteome</keyword>
<feature type="compositionally biased region" description="Polar residues" evidence="8">
    <location>
        <begin position="26"/>
        <end position="37"/>
    </location>
</feature>
<sequence length="1753" mass="195570">MATSPPGSPGAMSFPPRPMSAMVKPSTRSNSRLSMTSKAGGGSRASDEDGGRTAVKVAVRVRPPLKPSDPGYDLIPQRFQRAMVQTTSDTSIAIDAPQGKKVFVFDRVFGPEISQDGIWDYLNESISAFLQGYNVSLLAYGQSGAGKSYTMGTAGPLEQGELDSMGVIPRAATELFEKLDGSAPPRNSNRNSMSQLRAPARYSMQAPASKPIDKNWQLKATYVEIYNEQLRDLLLPDSIGPHERSAVNIREDRGNIILTGLRQVEINSVDDLMNALNFGSTIRQTDATAVNAKSSRSHAVFSLNLIQRKPKPQAAHGAEKRFSVPLEAMSGGDSWVTTDSKLHFVDLAGSERLKNTGAQGERAREGISINAGLAALGKVISQLSSRQPGSHVSYRDSRLTRLLQDSLGGNAITYMIACVTPAEFHLSETLNTVQYAQRARAIQSKPRIQQVEEGDKQAIIERLKAEVAFLREQIRSSERSGGERRNVVAGERSERQSERETELQNQLLDIQENYSTLGQRHAKLIAEMAKARDNEAAENRSLDEALGDSATERLNRSNSFAQAVEQVVLEYEKTIQTLEQSLSSTRATLSNTEASLLEKETKCAYVETINNQLTARVHKLMDREVNTESYLHDLEAKLDGQASGEEKNTAVIQELRKEIARIRENEAASEEYISTLEERLAESDQDQELMQREMDRLEQIIERQRSLGKLDSLLYELDHIKDDDNHTDGEVGVVQTQGIGHRRSSSERSNKSHANRSSQSVREILPKVTEGVEKEAIEEEPEAVSSEATNGVNDSKTISDEAEASVTDLEYPPQSPAQNQFVNDKLETVTQELVDLRVEHESTLGEYDLLHAKYEEALKALAELQDQVDEARHPNRVRDSIASVASPDQTRPPSFLSDSKFSDGKDETHFSSQSLSSELSSAMESPTTTTDTINSEAATEVTAEGLKASHSSETLTVDTSVTQNETLTVELEKLRRLASEKEAAEQELAERYAQLEEKHQETLDTIEELKTEVAKARYADPPSPRGAATPVIRRKSSQNVMIIDRAHRSFAALRNIATESFEQDPDKMQNFEVYLNSAMHELHMRSERIQELEADVAEAKKEMETKMTIISGLTRERSSLKSSPMDISVVATMRDQLEQNEQQFKTLQEGYATREKELRAELEALRVSVQEAAETKVISATENPNGESLVHNTEVVASQENKISQLEAELSNWEGKHQSALESMQIAEKQMKETIQELEAELSSINVKFTEAQDKEAKIRIDAKEAEAEHEKIVALLRTEIDKYRNIIENHDAKVSELEQAHTATRSQLADISQANELATAEMDDHKELIDRLEAQIAEHEKALKSHEQNLQGLHADHAHQIEEIHAASKQDYDAQLNILMIEHAENIKLLETDAAEARGELTKVANLVAEALGIEVDVDTLPDRIEELIAYQSILRAEQERGAELESHIDELSTINNTIMRDLEAVKATLNDMLRADGNDLNSPYPSVPEQLITVRKKMTDLETKNKKQSRIVEELEDQLQTNFDQAQITNNRLSTLQTERNAQIEEAYAAKMKAEVELEAIRQEMALLQLRVEEADAPKRTNSMTSQMRKTSSVVSLPSPPPAIPLPPLPAGGATSPVPPTPTGGRPASNDLAMAQIREDQEARIQSIERHLKAEKQLTTTLEEALTDLENQSKKVKADAEAWKKRAQELEMENKELKEKPPQDPRWRDSLHQIEEERKKRQESERARAHLEERMNAINNKKKKKGSLNCF</sequence>
<dbReference type="GO" id="GO:0007052">
    <property type="term" value="P:mitotic spindle organization"/>
    <property type="evidence" value="ECO:0007669"/>
    <property type="project" value="TreeGrafter"/>
</dbReference>
<dbReference type="Gene3D" id="3.40.850.10">
    <property type="entry name" value="Kinesin motor domain"/>
    <property type="match status" value="1"/>
</dbReference>
<feature type="coiled-coil region" evidence="7">
    <location>
        <begin position="964"/>
        <end position="1012"/>
    </location>
</feature>
<comment type="subcellular location">
    <subcellularLocation>
        <location evidence="1">Cytoplasm</location>
    </subcellularLocation>
</comment>
<accession>A0A553HMK6</accession>
<keyword evidence="4 6" id="KW-0067">ATP-binding</keyword>
<dbReference type="GO" id="GO:0005524">
    <property type="term" value="F:ATP binding"/>
    <property type="evidence" value="ECO:0007669"/>
    <property type="project" value="UniProtKB-UniRule"/>
</dbReference>
<feature type="compositionally biased region" description="Basic and acidic residues" evidence="8">
    <location>
        <begin position="480"/>
        <end position="502"/>
    </location>
</feature>
<evidence type="ECO:0000256" key="3">
    <source>
        <dbReference type="ARBA" id="ARBA00022741"/>
    </source>
</evidence>
<dbReference type="PANTHER" id="PTHR47969:SF15">
    <property type="entry name" value="CHROMOSOME-ASSOCIATED KINESIN KIF4A-RELATED"/>
    <property type="match status" value="1"/>
</dbReference>
<feature type="domain" description="Kinesin motor" evidence="9">
    <location>
        <begin position="54"/>
        <end position="442"/>
    </location>
</feature>
<reference evidence="11" key="1">
    <citation type="submission" date="2019-06" db="EMBL/GenBank/DDBJ databases">
        <title>Draft genome sequence of the griseofulvin-producing fungus Xylaria cubensis strain G536.</title>
        <authorList>
            <person name="Mead M.E."/>
            <person name="Raja H.A."/>
            <person name="Steenwyk J.L."/>
            <person name="Knowles S.L."/>
            <person name="Oberlies N.H."/>
            <person name="Rokas A."/>
        </authorList>
    </citation>
    <scope>NUCLEOTIDE SEQUENCE [LARGE SCALE GENOMIC DNA]</scope>
    <source>
        <strain evidence="11">G536</strain>
    </source>
</reference>
<protein>
    <recommendedName>
        <fullName evidence="9">Kinesin motor domain-containing protein</fullName>
    </recommendedName>
</protein>
<dbReference type="SMART" id="SM00129">
    <property type="entry name" value="KISc"/>
    <property type="match status" value="1"/>
</dbReference>
<feature type="coiled-coil region" evidence="7">
    <location>
        <begin position="819"/>
        <end position="867"/>
    </location>
</feature>
<dbReference type="GO" id="GO:0005737">
    <property type="term" value="C:cytoplasm"/>
    <property type="evidence" value="ECO:0007669"/>
    <property type="project" value="UniProtKB-SubCell"/>
</dbReference>
<dbReference type="Proteomes" id="UP000319160">
    <property type="component" value="Unassembled WGS sequence"/>
</dbReference>
<evidence type="ECO:0000256" key="5">
    <source>
        <dbReference type="ARBA" id="ARBA00023054"/>
    </source>
</evidence>
<evidence type="ECO:0000256" key="6">
    <source>
        <dbReference type="PROSITE-ProRule" id="PRU00283"/>
    </source>
</evidence>
<evidence type="ECO:0000256" key="1">
    <source>
        <dbReference type="ARBA" id="ARBA00004496"/>
    </source>
</evidence>
<dbReference type="InterPro" id="IPR027417">
    <property type="entry name" value="P-loop_NTPase"/>
</dbReference>
<proteinExistence type="inferred from homology"/>
<feature type="coiled-coil region" evidence="7">
    <location>
        <begin position="1546"/>
        <end position="1573"/>
    </location>
</feature>
<organism evidence="10 11">
    <name type="scientific">Xylaria flabelliformis</name>
    <dbReference type="NCBI Taxonomy" id="2512241"/>
    <lineage>
        <taxon>Eukaryota</taxon>
        <taxon>Fungi</taxon>
        <taxon>Dikarya</taxon>
        <taxon>Ascomycota</taxon>
        <taxon>Pezizomycotina</taxon>
        <taxon>Sordariomycetes</taxon>
        <taxon>Xylariomycetidae</taxon>
        <taxon>Xylariales</taxon>
        <taxon>Xylariaceae</taxon>
        <taxon>Xylaria</taxon>
    </lineage>
</organism>
<comment type="caution">
    <text evidence="10">The sequence shown here is derived from an EMBL/GenBank/DDBJ whole genome shotgun (WGS) entry which is preliminary data.</text>
</comment>
<dbReference type="PROSITE" id="PS00411">
    <property type="entry name" value="KINESIN_MOTOR_1"/>
    <property type="match status" value="1"/>
</dbReference>
<dbReference type="GO" id="GO:0051231">
    <property type="term" value="P:spindle elongation"/>
    <property type="evidence" value="ECO:0007669"/>
    <property type="project" value="TreeGrafter"/>
</dbReference>
<keyword evidence="2" id="KW-0963">Cytoplasm</keyword>
<feature type="region of interest" description="Disordered" evidence="8">
    <location>
        <begin position="722"/>
        <end position="797"/>
    </location>
</feature>
<feature type="compositionally biased region" description="Polar residues" evidence="8">
    <location>
        <begin position="886"/>
        <end position="899"/>
    </location>
</feature>
<dbReference type="STRING" id="2512241.A0A553HMK6"/>
<dbReference type="GO" id="GO:0005875">
    <property type="term" value="C:microtubule associated complex"/>
    <property type="evidence" value="ECO:0007669"/>
    <property type="project" value="TreeGrafter"/>
</dbReference>
<feature type="region of interest" description="Disordered" evidence="8">
    <location>
        <begin position="878"/>
        <end position="934"/>
    </location>
</feature>
<dbReference type="PANTHER" id="PTHR47969">
    <property type="entry name" value="CHROMOSOME-ASSOCIATED KINESIN KIF4A-RELATED"/>
    <property type="match status" value="1"/>
</dbReference>
<feature type="compositionally biased region" description="Pro residues" evidence="8">
    <location>
        <begin position="1600"/>
        <end position="1612"/>
    </location>
</feature>
<dbReference type="GO" id="GO:0007018">
    <property type="term" value="P:microtubule-based movement"/>
    <property type="evidence" value="ECO:0007669"/>
    <property type="project" value="InterPro"/>
</dbReference>
<dbReference type="PROSITE" id="PS50067">
    <property type="entry name" value="KINESIN_MOTOR_2"/>
    <property type="match status" value="1"/>
</dbReference>
<feature type="binding site" evidence="6">
    <location>
        <begin position="141"/>
        <end position="148"/>
    </location>
    <ligand>
        <name>ATP</name>
        <dbReference type="ChEBI" id="CHEBI:30616"/>
    </ligand>
</feature>
<feature type="region of interest" description="Disordered" evidence="8">
    <location>
        <begin position="1582"/>
        <end position="1627"/>
    </location>
</feature>
<feature type="compositionally biased region" description="Polar residues" evidence="8">
    <location>
        <begin position="1582"/>
        <end position="1592"/>
    </location>
</feature>
<feature type="region of interest" description="Disordered" evidence="8">
    <location>
        <begin position="480"/>
        <end position="503"/>
    </location>
</feature>
<keyword evidence="6" id="KW-0505">Motor protein</keyword>
<dbReference type="InterPro" id="IPR019821">
    <property type="entry name" value="Kinesin_motor_CS"/>
</dbReference>
<feature type="region of interest" description="Disordered" evidence="8">
    <location>
        <begin position="1"/>
        <end position="53"/>
    </location>
</feature>
<dbReference type="GO" id="GO:0008017">
    <property type="term" value="F:microtubule binding"/>
    <property type="evidence" value="ECO:0007669"/>
    <property type="project" value="InterPro"/>
</dbReference>
<feature type="compositionally biased region" description="Basic and acidic residues" evidence="8">
    <location>
        <begin position="900"/>
        <end position="909"/>
    </location>
</feature>
<dbReference type="InterPro" id="IPR027640">
    <property type="entry name" value="Kinesin-like_fam"/>
</dbReference>
<dbReference type="EMBL" id="VFLP01000072">
    <property type="protein sequence ID" value="TRX89157.1"/>
    <property type="molecule type" value="Genomic_DNA"/>
</dbReference>
<gene>
    <name evidence="10" type="ORF">FHL15_009970</name>
</gene>
<evidence type="ECO:0000256" key="2">
    <source>
        <dbReference type="ARBA" id="ARBA00022490"/>
    </source>
</evidence>
<dbReference type="Pfam" id="PF00225">
    <property type="entry name" value="Kinesin"/>
    <property type="match status" value="1"/>
</dbReference>
<dbReference type="SUPFAM" id="SSF52540">
    <property type="entry name" value="P-loop containing nucleoside triphosphate hydrolases"/>
    <property type="match status" value="1"/>
</dbReference>
<keyword evidence="3 6" id="KW-0547">Nucleotide-binding</keyword>
<dbReference type="PRINTS" id="PR00380">
    <property type="entry name" value="KINESINHEAVY"/>
</dbReference>
<evidence type="ECO:0000256" key="8">
    <source>
        <dbReference type="SAM" id="MobiDB-lite"/>
    </source>
</evidence>
<evidence type="ECO:0000313" key="11">
    <source>
        <dbReference type="Proteomes" id="UP000319160"/>
    </source>
</evidence>
<evidence type="ECO:0000256" key="7">
    <source>
        <dbReference type="SAM" id="Coils"/>
    </source>
</evidence>
<dbReference type="InterPro" id="IPR001752">
    <property type="entry name" value="Kinesin_motor_dom"/>
</dbReference>
<keyword evidence="5 7" id="KW-0175">Coiled coil</keyword>
<feature type="coiled-coil region" evidence="7">
    <location>
        <begin position="645"/>
        <end position="707"/>
    </location>
</feature>
<name>A0A553HMK6_9PEZI</name>
<comment type="similarity">
    <text evidence="6">Belongs to the TRAFAC class myosin-kinesin ATPase superfamily. Kinesin family.</text>
</comment>
<evidence type="ECO:0000256" key="4">
    <source>
        <dbReference type="ARBA" id="ARBA00022840"/>
    </source>
</evidence>
<dbReference type="OrthoDB" id="3176171at2759"/>